<gene>
    <name evidence="1" type="ORF">A2619_01135</name>
</gene>
<name>A0A1F4X662_UNCKA</name>
<sequence length="97" mass="11517">MAKRHFFYEIRKQAKANWNCPVKVVEGDIEPEEKGQGWYYETKSGDYIRHPSAYAKKGFSNMVYCHSTYRVEVGKEWLKKNRPEVIAKLIEKRMKGE</sequence>
<dbReference type="AlphaFoldDB" id="A0A1F4X662"/>
<protein>
    <submittedName>
        <fullName evidence="1">Uncharacterized protein</fullName>
    </submittedName>
</protein>
<organism evidence="1 2">
    <name type="scientific">candidate division WWE3 bacterium RIFOXYD1_FULL_39_9</name>
    <dbReference type="NCBI Taxonomy" id="1802649"/>
    <lineage>
        <taxon>Bacteria</taxon>
        <taxon>Katanobacteria</taxon>
    </lineage>
</organism>
<evidence type="ECO:0000313" key="2">
    <source>
        <dbReference type="Proteomes" id="UP000176815"/>
    </source>
</evidence>
<reference evidence="1 2" key="1">
    <citation type="journal article" date="2016" name="Nat. Commun.">
        <title>Thousands of microbial genomes shed light on interconnected biogeochemical processes in an aquifer system.</title>
        <authorList>
            <person name="Anantharaman K."/>
            <person name="Brown C.T."/>
            <person name="Hug L.A."/>
            <person name="Sharon I."/>
            <person name="Castelle C.J."/>
            <person name="Probst A.J."/>
            <person name="Thomas B.C."/>
            <person name="Singh A."/>
            <person name="Wilkins M.J."/>
            <person name="Karaoz U."/>
            <person name="Brodie E.L."/>
            <person name="Williams K.H."/>
            <person name="Hubbard S.S."/>
            <person name="Banfield J.F."/>
        </authorList>
    </citation>
    <scope>NUCLEOTIDE SEQUENCE [LARGE SCALE GENOMIC DNA]</scope>
</reference>
<dbReference type="Proteomes" id="UP000176815">
    <property type="component" value="Unassembled WGS sequence"/>
</dbReference>
<accession>A0A1F4X662</accession>
<proteinExistence type="predicted"/>
<evidence type="ECO:0000313" key="1">
    <source>
        <dbReference type="EMBL" id="OGC77190.1"/>
    </source>
</evidence>
<comment type="caution">
    <text evidence="1">The sequence shown here is derived from an EMBL/GenBank/DDBJ whole genome shotgun (WGS) entry which is preliminary data.</text>
</comment>
<dbReference type="EMBL" id="MEWG01000025">
    <property type="protein sequence ID" value="OGC77190.1"/>
    <property type="molecule type" value="Genomic_DNA"/>
</dbReference>